<evidence type="ECO:0000313" key="3">
    <source>
        <dbReference type="Proteomes" id="UP000266701"/>
    </source>
</evidence>
<dbReference type="Proteomes" id="UP000266701">
    <property type="component" value="Unassembled WGS sequence"/>
</dbReference>
<dbReference type="Pfam" id="PF13175">
    <property type="entry name" value="AAA_15"/>
    <property type="match status" value="1"/>
</dbReference>
<dbReference type="AlphaFoldDB" id="A0A395TK65"/>
<evidence type="ECO:0000313" key="2">
    <source>
        <dbReference type="EMBL" id="RGP85223.1"/>
    </source>
</evidence>
<proteinExistence type="predicted"/>
<reference evidence="2 3" key="1">
    <citation type="journal article" date="2017" name="Emerg. Infect. Dis.">
        <title>Carbapenemase VCC-1-Producing Vibrio cholerae in Coastal Waters of Germany.</title>
        <authorList>
            <person name="Hammerl J.A."/>
            <person name="Jackel C."/>
            <person name="Bortolaia V."/>
            <person name="Schwartz K."/>
            <person name="Bier N."/>
            <person name="Hendriksen R.S."/>
            <person name="Guerra B."/>
            <person name="Strauch E."/>
        </authorList>
    </citation>
    <scope>NUCLEOTIDE SEQUENCE [LARGE SCALE GENOMIC DNA]</scope>
    <source>
        <strain evidence="2 3">VN-2825</strain>
    </source>
</reference>
<dbReference type="EMBL" id="MCBA01000159">
    <property type="protein sequence ID" value="RGP85223.1"/>
    <property type="molecule type" value="Genomic_DNA"/>
</dbReference>
<dbReference type="InterPro" id="IPR041685">
    <property type="entry name" value="AAA_GajA/Old/RecF-like"/>
</dbReference>
<dbReference type="PANTHER" id="PTHR43581">
    <property type="entry name" value="ATP/GTP PHOSPHATASE"/>
    <property type="match status" value="1"/>
</dbReference>
<organism evidence="2 3">
    <name type="scientific">Vibrio cholerae</name>
    <dbReference type="NCBI Taxonomy" id="666"/>
    <lineage>
        <taxon>Bacteria</taxon>
        <taxon>Pseudomonadati</taxon>
        <taxon>Pseudomonadota</taxon>
        <taxon>Gammaproteobacteria</taxon>
        <taxon>Vibrionales</taxon>
        <taxon>Vibrionaceae</taxon>
        <taxon>Vibrio</taxon>
    </lineage>
</organism>
<dbReference type="SUPFAM" id="SSF52540">
    <property type="entry name" value="P-loop containing nucleoside triphosphate hydrolases"/>
    <property type="match status" value="1"/>
</dbReference>
<sequence>MKLIYLYVEEYKVLKKRDITLCSHFQVTRNKLNFNIARSKIRDDFFTKGLDIVALFGQNGSGKSTAIELITNILSGNFPDFCEFFAFYEENGVIYYYSNSIDGYNVTSVGLKIIPVFTYDLKMERQNVIYFSHQVEPLSNKVIFKNSDFFTYKDCSNQAKLSRLKNKNFSNEQIRLCFRLLEKYRLGNYGISSVPMIGASYPVQEVMWYLKKISGYLFQIPKDLDVFVEKYFELEESLYNVINSYRHQIYNLAENRAVISSNNLNEIFSSKLFRLISRDMINRSNRYLDLLLMLDLFLDISRVLYEEYEKGLSSAYDDFIDNSSSYLSCHVELLGSYFLLISKGSRIVDVYTLKELIKNKKLRFYLSDLDKSADAYDIYQISSFIQNTFKNNDEGVFDIDSYESFEYVNEFISRDLRIFKNFELKWNGISSGQYSLLTMYSRLFEHCQNGDDLIIFIDEGESNLHPEWQRIYIKELISFFSNVKDPTQNLQVVITSHSPFVLSDLPSESVNILDERCVGRSFFGANIFEIYNKGFLLGKMRISP</sequence>
<feature type="domain" description="Endonuclease GajA/Old nuclease/RecF-like AAA" evidence="1">
    <location>
        <begin position="52"/>
        <end position="501"/>
    </location>
</feature>
<dbReference type="PANTHER" id="PTHR43581:SF2">
    <property type="entry name" value="EXCINUCLEASE ATPASE SUBUNIT"/>
    <property type="match status" value="1"/>
</dbReference>
<dbReference type="InterPro" id="IPR027417">
    <property type="entry name" value="P-loop_NTPase"/>
</dbReference>
<dbReference type="Gene3D" id="3.40.50.300">
    <property type="entry name" value="P-loop containing nucleotide triphosphate hydrolases"/>
    <property type="match status" value="2"/>
</dbReference>
<protein>
    <recommendedName>
        <fullName evidence="1">Endonuclease GajA/Old nuclease/RecF-like AAA domain-containing protein</fullName>
    </recommendedName>
</protein>
<evidence type="ECO:0000259" key="1">
    <source>
        <dbReference type="Pfam" id="PF13175"/>
    </source>
</evidence>
<comment type="caution">
    <text evidence="2">The sequence shown here is derived from an EMBL/GenBank/DDBJ whole genome shotgun (WGS) entry which is preliminary data.</text>
</comment>
<dbReference type="InterPro" id="IPR051396">
    <property type="entry name" value="Bact_Antivir_Def_Nuclease"/>
</dbReference>
<gene>
    <name evidence="2" type="ORF">BC353_15575</name>
</gene>
<name>A0A395TK65_VIBCL</name>
<accession>A0A395TK65</accession>